<dbReference type="Pfam" id="PF13517">
    <property type="entry name" value="FG-GAP_3"/>
    <property type="match status" value="1"/>
</dbReference>
<proteinExistence type="predicted"/>
<evidence type="ECO:0008006" key="3">
    <source>
        <dbReference type="Google" id="ProtNLM"/>
    </source>
</evidence>
<dbReference type="InterPro" id="IPR013517">
    <property type="entry name" value="FG-GAP"/>
</dbReference>
<gene>
    <name evidence="2" type="ORF">METZ01_LOCUS342348</name>
</gene>
<accession>A0A382QVG7</accession>
<dbReference type="SUPFAM" id="SSF69318">
    <property type="entry name" value="Integrin alpha N-terminal domain"/>
    <property type="match status" value="1"/>
</dbReference>
<sequence length="121" mass="12979">MAILIFSISLIATSTTLISTAEIFSDVTVISGIDFKHTDGGSRQRLFNEFLGAGGGFFDYDNDGDLDIYLVNGTPQTSSESDQLPHNRLYRNDGDDSFTDVTQMAGVGDTGYGIGCTVGDY</sequence>
<feature type="non-terminal residue" evidence="2">
    <location>
        <position position="121"/>
    </location>
</feature>
<keyword evidence="1" id="KW-0732">Signal</keyword>
<dbReference type="AlphaFoldDB" id="A0A382QVG7"/>
<evidence type="ECO:0000313" key="2">
    <source>
        <dbReference type="EMBL" id="SVC89494.1"/>
    </source>
</evidence>
<organism evidence="2">
    <name type="scientific">marine metagenome</name>
    <dbReference type="NCBI Taxonomy" id="408172"/>
    <lineage>
        <taxon>unclassified sequences</taxon>
        <taxon>metagenomes</taxon>
        <taxon>ecological metagenomes</taxon>
    </lineage>
</organism>
<protein>
    <recommendedName>
        <fullName evidence="3">ASPIC/UnbV domain-containing protein</fullName>
    </recommendedName>
</protein>
<dbReference type="EMBL" id="UINC01117219">
    <property type="protein sequence ID" value="SVC89494.1"/>
    <property type="molecule type" value="Genomic_DNA"/>
</dbReference>
<name>A0A382QVG7_9ZZZZ</name>
<dbReference type="InterPro" id="IPR028994">
    <property type="entry name" value="Integrin_alpha_N"/>
</dbReference>
<evidence type="ECO:0000256" key="1">
    <source>
        <dbReference type="ARBA" id="ARBA00022729"/>
    </source>
</evidence>
<reference evidence="2" key="1">
    <citation type="submission" date="2018-05" db="EMBL/GenBank/DDBJ databases">
        <authorList>
            <person name="Lanie J.A."/>
            <person name="Ng W.-L."/>
            <person name="Kazmierczak K.M."/>
            <person name="Andrzejewski T.M."/>
            <person name="Davidsen T.M."/>
            <person name="Wayne K.J."/>
            <person name="Tettelin H."/>
            <person name="Glass J.I."/>
            <person name="Rusch D."/>
            <person name="Podicherti R."/>
            <person name="Tsui H.-C.T."/>
            <person name="Winkler M.E."/>
        </authorList>
    </citation>
    <scope>NUCLEOTIDE SEQUENCE</scope>
</reference>